<protein>
    <submittedName>
        <fullName evidence="2">Uncharacterized protein</fullName>
    </submittedName>
</protein>
<proteinExistence type="predicted"/>
<dbReference type="EMBL" id="MIKF01001448">
    <property type="protein sequence ID" value="RTE67947.1"/>
    <property type="molecule type" value="Genomic_DNA"/>
</dbReference>
<gene>
    <name evidence="2" type="ORF">BHE90_017676</name>
</gene>
<evidence type="ECO:0000313" key="3">
    <source>
        <dbReference type="Proteomes" id="UP000287124"/>
    </source>
</evidence>
<accession>A0A430KWR7</accession>
<feature type="non-terminal residue" evidence="2">
    <location>
        <position position="1"/>
    </location>
</feature>
<organism evidence="2 3">
    <name type="scientific">Fusarium euwallaceae</name>
    <dbReference type="NCBI Taxonomy" id="1147111"/>
    <lineage>
        <taxon>Eukaryota</taxon>
        <taxon>Fungi</taxon>
        <taxon>Dikarya</taxon>
        <taxon>Ascomycota</taxon>
        <taxon>Pezizomycotina</taxon>
        <taxon>Sordariomycetes</taxon>
        <taxon>Hypocreomycetidae</taxon>
        <taxon>Hypocreales</taxon>
        <taxon>Nectriaceae</taxon>
        <taxon>Fusarium</taxon>
        <taxon>Fusarium solani species complex</taxon>
    </lineage>
</organism>
<dbReference type="AlphaFoldDB" id="A0A430KWR7"/>
<sequence>ADEEAPAGDIPSAISTAVEITDVRVFKANLPASSGARPVKDVSEYEDTDAKL</sequence>
<name>A0A430KWR7_9HYPO</name>
<evidence type="ECO:0000313" key="2">
    <source>
        <dbReference type="EMBL" id="RTE67947.1"/>
    </source>
</evidence>
<evidence type="ECO:0000256" key="1">
    <source>
        <dbReference type="SAM" id="MobiDB-lite"/>
    </source>
</evidence>
<dbReference type="Proteomes" id="UP000287124">
    <property type="component" value="Unassembled WGS sequence"/>
</dbReference>
<keyword evidence="3" id="KW-1185">Reference proteome</keyword>
<reference evidence="2 3" key="1">
    <citation type="submission" date="2017-06" db="EMBL/GenBank/DDBJ databases">
        <title>Comparative genomic analysis of Ambrosia Fusariam Clade fungi.</title>
        <authorList>
            <person name="Stajich J.E."/>
            <person name="Carrillo J."/>
            <person name="Kijimoto T."/>
            <person name="Eskalen A."/>
            <person name="O'Donnell K."/>
            <person name="Kasson M."/>
        </authorList>
    </citation>
    <scope>NUCLEOTIDE SEQUENCE [LARGE SCALE GENOMIC DNA]</scope>
    <source>
        <strain evidence="2 3">UCR1854</strain>
    </source>
</reference>
<feature type="compositionally biased region" description="Basic and acidic residues" evidence="1">
    <location>
        <begin position="38"/>
        <end position="52"/>
    </location>
</feature>
<comment type="caution">
    <text evidence="2">The sequence shown here is derived from an EMBL/GenBank/DDBJ whole genome shotgun (WGS) entry which is preliminary data.</text>
</comment>
<feature type="region of interest" description="Disordered" evidence="1">
    <location>
        <begin position="33"/>
        <end position="52"/>
    </location>
</feature>